<evidence type="ECO:0000313" key="6">
    <source>
        <dbReference type="Proteomes" id="UP000233786"/>
    </source>
</evidence>
<dbReference type="Gene3D" id="3.40.190.10">
    <property type="entry name" value="Periplasmic binding protein-like II"/>
    <property type="match status" value="2"/>
</dbReference>
<sequence length="438" mass="46556">MPGTRGSALARRKGRTLKTWRALAAAAALSLALAGCGGGASESDNKLTVWLMDGSAPDVLIDELKKEFEQTHPGMKVDYQIQQWNGIQDRLTTALTSNDPPDVIELGNSQTAQFSSEGTLLDLTADAEGMHKSQWVPALAESGAWEGKQYAVPFYAANRVFVYNKELFQQAGITQPPTNRDELLATITKLEQKHGADPDFQSLYLPGQSWYALLSFIWDSGGDLAVRDGANYKGALDTAEAREGVEFYQQLVKTSATSAPADTDEAEPQQAEVYAKGKVAMMIALPWEVQTAAKTNPQIAELSGAFPIPSKHPGKTAPVFLGGSTLAIPAGSADAAAAKDWLKLLTSQKYQTEIADSGVVPGASQDTSSLEKSPVSAAMADASRDGKVPPAVPQWAAIESGQNPLKDMMTAVLTGQKSVVDATMEANDKITKALAGKN</sequence>
<name>A0A2N3XTC3_SACSN</name>
<evidence type="ECO:0000256" key="4">
    <source>
        <dbReference type="SAM" id="SignalP"/>
    </source>
</evidence>
<accession>A0A2N3XTC3</accession>
<dbReference type="GO" id="GO:0042956">
    <property type="term" value="P:maltodextrin transmembrane transport"/>
    <property type="evidence" value="ECO:0007669"/>
    <property type="project" value="TreeGrafter"/>
</dbReference>
<dbReference type="GO" id="GO:0015768">
    <property type="term" value="P:maltose transport"/>
    <property type="evidence" value="ECO:0007669"/>
    <property type="project" value="TreeGrafter"/>
</dbReference>
<dbReference type="STRING" id="994479.GCA_000194155_04224"/>
<dbReference type="Proteomes" id="UP000233786">
    <property type="component" value="Unassembled WGS sequence"/>
</dbReference>
<keyword evidence="3 4" id="KW-0732">Signal</keyword>
<organism evidence="5 6">
    <name type="scientific">Saccharopolyspora spinosa</name>
    <dbReference type="NCBI Taxonomy" id="60894"/>
    <lineage>
        <taxon>Bacteria</taxon>
        <taxon>Bacillati</taxon>
        <taxon>Actinomycetota</taxon>
        <taxon>Actinomycetes</taxon>
        <taxon>Pseudonocardiales</taxon>
        <taxon>Pseudonocardiaceae</taxon>
        <taxon>Saccharopolyspora</taxon>
    </lineage>
</organism>
<gene>
    <name evidence="5" type="ORF">A8926_1517</name>
</gene>
<evidence type="ECO:0000256" key="2">
    <source>
        <dbReference type="ARBA" id="ARBA00022448"/>
    </source>
</evidence>
<dbReference type="Pfam" id="PF01547">
    <property type="entry name" value="SBP_bac_1"/>
    <property type="match status" value="1"/>
</dbReference>
<dbReference type="EMBL" id="PJNB01000001">
    <property type="protein sequence ID" value="PKW13947.1"/>
    <property type="molecule type" value="Genomic_DNA"/>
</dbReference>
<dbReference type="AlphaFoldDB" id="A0A2N3XTC3"/>
<feature type="signal peptide" evidence="4">
    <location>
        <begin position="1"/>
        <end position="34"/>
    </location>
</feature>
<reference evidence="5" key="1">
    <citation type="submission" date="2017-12" db="EMBL/GenBank/DDBJ databases">
        <title>Sequencing the genomes of 1000 Actinobacteria strains.</title>
        <authorList>
            <person name="Klenk H.-P."/>
        </authorList>
    </citation>
    <scope>NUCLEOTIDE SEQUENCE [LARGE SCALE GENOMIC DNA]</scope>
    <source>
        <strain evidence="5">DSM 44228</strain>
    </source>
</reference>
<dbReference type="PANTHER" id="PTHR30061">
    <property type="entry name" value="MALTOSE-BINDING PERIPLASMIC PROTEIN"/>
    <property type="match status" value="1"/>
</dbReference>
<evidence type="ECO:0000313" key="5">
    <source>
        <dbReference type="EMBL" id="PKW13947.1"/>
    </source>
</evidence>
<evidence type="ECO:0000256" key="1">
    <source>
        <dbReference type="ARBA" id="ARBA00008520"/>
    </source>
</evidence>
<dbReference type="GO" id="GO:0055052">
    <property type="term" value="C:ATP-binding cassette (ABC) transporter complex, substrate-binding subunit-containing"/>
    <property type="evidence" value="ECO:0007669"/>
    <property type="project" value="TreeGrafter"/>
</dbReference>
<keyword evidence="2" id="KW-0813">Transport</keyword>
<feature type="chain" id="PRO_5039564714" evidence="4">
    <location>
        <begin position="35"/>
        <end position="438"/>
    </location>
</feature>
<protein>
    <submittedName>
        <fullName evidence="5">N,N'-diacetylchitobiose transport system substrate-binding protein</fullName>
    </submittedName>
</protein>
<dbReference type="GO" id="GO:1901982">
    <property type="term" value="F:maltose binding"/>
    <property type="evidence" value="ECO:0007669"/>
    <property type="project" value="TreeGrafter"/>
</dbReference>
<proteinExistence type="inferred from homology"/>
<dbReference type="InterPro" id="IPR006059">
    <property type="entry name" value="SBP"/>
</dbReference>
<comment type="caution">
    <text evidence="5">The sequence shown here is derived from an EMBL/GenBank/DDBJ whole genome shotgun (WGS) entry which is preliminary data.</text>
</comment>
<keyword evidence="6" id="KW-1185">Reference proteome</keyword>
<dbReference type="PANTHER" id="PTHR30061:SF50">
    <property type="entry name" value="MALTOSE_MALTODEXTRIN-BINDING PERIPLASMIC PROTEIN"/>
    <property type="match status" value="1"/>
</dbReference>
<evidence type="ECO:0000256" key="3">
    <source>
        <dbReference type="ARBA" id="ARBA00022729"/>
    </source>
</evidence>
<comment type="similarity">
    <text evidence="1">Belongs to the bacterial solute-binding protein 1 family.</text>
</comment>
<dbReference type="SUPFAM" id="SSF53850">
    <property type="entry name" value="Periplasmic binding protein-like II"/>
    <property type="match status" value="1"/>
</dbReference>